<feature type="coiled-coil region" evidence="1">
    <location>
        <begin position="216"/>
        <end position="296"/>
    </location>
</feature>
<dbReference type="AlphaFoldDB" id="A0A558HKS6"/>
<feature type="compositionally biased region" description="Basic and acidic residues" evidence="2">
    <location>
        <begin position="94"/>
        <end position="118"/>
    </location>
</feature>
<feature type="domain" description="KfrA N-terminal DNA-binding" evidence="3">
    <location>
        <begin position="7"/>
        <end position="119"/>
    </location>
</feature>
<evidence type="ECO:0000256" key="2">
    <source>
        <dbReference type="SAM" id="MobiDB-lite"/>
    </source>
</evidence>
<dbReference type="Proteomes" id="UP000319941">
    <property type="component" value="Unassembled WGS sequence"/>
</dbReference>
<feature type="compositionally biased region" description="Basic and acidic residues" evidence="2">
    <location>
        <begin position="171"/>
        <end position="184"/>
    </location>
</feature>
<keyword evidence="1" id="KW-0175">Coiled coil</keyword>
<dbReference type="STRING" id="553385.GCA_000591415_00046"/>
<evidence type="ECO:0000313" key="4">
    <source>
        <dbReference type="EMBL" id="TVU69671.1"/>
    </source>
</evidence>
<sequence>MARTGVQYEDVQRAIESLMARGEAPSVQKIREVLGTGSFTTISDHLREWRQRRAEKRDEPLSQAMPDSLTETLAVVWKEAQGLANESLVHYRQEADKQTSAARESEAQSQRRAEDAEQRLSALSEQLAQVQARLEERVQALATLTHEREHWQQHQEKLEKRLTLAQEDATALERSREHDNERHQQALQDQDVEWKERLVQEESRHEASETRLMKMLDDARLEKHELDKQHRRRQEQLEKRIERLDAQTAEQRKLLQEEERRRFEEATLRQQRDSELKSLRAQLEHSTAEQSRVEAQLVQVNHENRMLQERLSHAPLPPFVC</sequence>
<dbReference type="RefSeq" id="WP_144727667.1">
    <property type="nucleotide sequence ID" value="NZ_CAWOWR010000127.1"/>
</dbReference>
<accession>A0A558HKS6</accession>
<dbReference type="EMBL" id="VNFH01000007">
    <property type="protein sequence ID" value="TVU69671.1"/>
    <property type="molecule type" value="Genomic_DNA"/>
</dbReference>
<name>A0A558HKS6_9GAMM</name>
<comment type="caution">
    <text evidence="4">The sequence shown here is derived from an EMBL/GenBank/DDBJ whole genome shotgun (WGS) entry which is preliminary data.</text>
</comment>
<dbReference type="Pfam" id="PF11740">
    <property type="entry name" value="KfrA_N"/>
    <property type="match status" value="1"/>
</dbReference>
<keyword evidence="5" id="KW-1185">Reference proteome</keyword>
<dbReference type="OrthoDB" id="583532at2"/>
<gene>
    <name evidence="4" type="ORF">FQP86_11230</name>
</gene>
<feature type="region of interest" description="Disordered" evidence="2">
    <location>
        <begin position="94"/>
        <end position="120"/>
    </location>
</feature>
<protein>
    <recommendedName>
        <fullName evidence="3">KfrA N-terminal DNA-binding domain-containing protein</fullName>
    </recommendedName>
</protein>
<evidence type="ECO:0000259" key="3">
    <source>
        <dbReference type="Pfam" id="PF11740"/>
    </source>
</evidence>
<proteinExistence type="predicted"/>
<evidence type="ECO:0000313" key="5">
    <source>
        <dbReference type="Proteomes" id="UP000319941"/>
    </source>
</evidence>
<evidence type="ECO:0000256" key="1">
    <source>
        <dbReference type="SAM" id="Coils"/>
    </source>
</evidence>
<dbReference type="InterPro" id="IPR021104">
    <property type="entry name" value="KfrA_DNA-bd_N"/>
</dbReference>
<reference evidence="4 5" key="1">
    <citation type="submission" date="2019-07" db="EMBL/GenBank/DDBJ databases">
        <title>Diversity of Bacteria from Kongsfjorden, Arctic.</title>
        <authorList>
            <person name="Yu Y."/>
        </authorList>
    </citation>
    <scope>NUCLEOTIDE SEQUENCE [LARGE SCALE GENOMIC DNA]</scope>
    <source>
        <strain evidence="4 5">SM1923</strain>
    </source>
</reference>
<feature type="region of interest" description="Disordered" evidence="2">
    <location>
        <begin position="166"/>
        <end position="189"/>
    </location>
</feature>
<organism evidence="4 5">
    <name type="scientific">Cobetia crustatorum</name>
    <dbReference type="NCBI Taxonomy" id="553385"/>
    <lineage>
        <taxon>Bacteria</taxon>
        <taxon>Pseudomonadati</taxon>
        <taxon>Pseudomonadota</taxon>
        <taxon>Gammaproteobacteria</taxon>
        <taxon>Oceanospirillales</taxon>
        <taxon>Halomonadaceae</taxon>
        <taxon>Cobetia</taxon>
    </lineage>
</organism>